<reference evidence="2 3" key="1">
    <citation type="journal article" date="2011" name="Cell">
        <title>The monarch butterfly genome yields insights into long-distance migration.</title>
        <authorList>
            <person name="Zhan S."/>
            <person name="Merlin C."/>
            <person name="Boore J.L."/>
            <person name="Reppert S.M."/>
        </authorList>
    </citation>
    <scope>NUCLEOTIDE SEQUENCE [LARGE SCALE GENOMIC DNA]</scope>
    <source>
        <strain evidence="2">F-2</strain>
    </source>
</reference>
<accession>A0A212FP58</accession>
<dbReference type="EMBL" id="AGBW02003597">
    <property type="protein sequence ID" value="OWR55536.1"/>
    <property type="molecule type" value="Genomic_DNA"/>
</dbReference>
<evidence type="ECO:0000313" key="3">
    <source>
        <dbReference type="Proteomes" id="UP000007151"/>
    </source>
</evidence>
<dbReference type="InParanoid" id="A0A212FP58"/>
<keyword evidence="1" id="KW-0812">Transmembrane</keyword>
<gene>
    <name evidence="2" type="ORF">KGM_214821</name>
</gene>
<organism evidence="2 3">
    <name type="scientific">Danaus plexippus plexippus</name>
    <dbReference type="NCBI Taxonomy" id="278856"/>
    <lineage>
        <taxon>Eukaryota</taxon>
        <taxon>Metazoa</taxon>
        <taxon>Ecdysozoa</taxon>
        <taxon>Arthropoda</taxon>
        <taxon>Hexapoda</taxon>
        <taxon>Insecta</taxon>
        <taxon>Pterygota</taxon>
        <taxon>Neoptera</taxon>
        <taxon>Endopterygota</taxon>
        <taxon>Lepidoptera</taxon>
        <taxon>Glossata</taxon>
        <taxon>Ditrysia</taxon>
        <taxon>Papilionoidea</taxon>
        <taxon>Nymphalidae</taxon>
        <taxon>Danainae</taxon>
        <taxon>Danaini</taxon>
        <taxon>Danaina</taxon>
        <taxon>Danaus</taxon>
        <taxon>Danaus</taxon>
    </lineage>
</organism>
<name>A0A212FP58_DANPL</name>
<protein>
    <submittedName>
        <fullName evidence="2">Uncharacterized protein</fullName>
    </submittedName>
</protein>
<sequence>MFLLGVSLNTIYGSNLLGELRIFGVLQRLAVSYLVAAGFYALTAPKYYTPPRVSLLEILIVSVFAFK</sequence>
<feature type="transmembrane region" description="Helical" evidence="1">
    <location>
        <begin position="20"/>
        <end position="42"/>
    </location>
</feature>
<keyword evidence="3" id="KW-1185">Reference proteome</keyword>
<evidence type="ECO:0000256" key="1">
    <source>
        <dbReference type="SAM" id="Phobius"/>
    </source>
</evidence>
<dbReference type="Proteomes" id="UP000007151">
    <property type="component" value="Unassembled WGS sequence"/>
</dbReference>
<keyword evidence="1" id="KW-1133">Transmembrane helix</keyword>
<keyword evidence="1" id="KW-0472">Membrane</keyword>
<comment type="caution">
    <text evidence="2">The sequence shown here is derived from an EMBL/GenBank/DDBJ whole genome shotgun (WGS) entry which is preliminary data.</text>
</comment>
<proteinExistence type="predicted"/>
<dbReference type="AlphaFoldDB" id="A0A212FP58"/>
<dbReference type="KEGG" id="dpl:KGM_214821"/>
<evidence type="ECO:0000313" key="2">
    <source>
        <dbReference type="EMBL" id="OWR55536.1"/>
    </source>
</evidence>